<dbReference type="CDD" id="cd00093">
    <property type="entry name" value="HTH_XRE"/>
    <property type="match status" value="1"/>
</dbReference>
<dbReference type="InterPro" id="IPR014710">
    <property type="entry name" value="RmlC-like_jellyroll"/>
</dbReference>
<keyword evidence="2" id="KW-0238">DNA-binding</keyword>
<dbReference type="PANTHER" id="PTHR46797:SF23">
    <property type="entry name" value="HTH-TYPE TRANSCRIPTIONAL REGULATOR SUTR"/>
    <property type="match status" value="1"/>
</dbReference>
<dbReference type="GO" id="GO:0003677">
    <property type="term" value="F:DNA binding"/>
    <property type="evidence" value="ECO:0007669"/>
    <property type="project" value="UniProtKB-KW"/>
</dbReference>
<evidence type="ECO:0000313" key="6">
    <source>
        <dbReference type="Proteomes" id="UP000470213"/>
    </source>
</evidence>
<evidence type="ECO:0000256" key="3">
    <source>
        <dbReference type="ARBA" id="ARBA00023163"/>
    </source>
</evidence>
<proteinExistence type="predicted"/>
<dbReference type="GO" id="GO:0003700">
    <property type="term" value="F:DNA-binding transcription factor activity"/>
    <property type="evidence" value="ECO:0007669"/>
    <property type="project" value="TreeGrafter"/>
</dbReference>
<protein>
    <submittedName>
        <fullName evidence="5">Helix-turn-helix domain-containing protein</fullName>
    </submittedName>
</protein>
<dbReference type="Proteomes" id="UP000470213">
    <property type="component" value="Unassembled WGS sequence"/>
</dbReference>
<keyword evidence="1" id="KW-0805">Transcription regulation</keyword>
<dbReference type="PANTHER" id="PTHR46797">
    <property type="entry name" value="HTH-TYPE TRANSCRIPTIONAL REGULATOR"/>
    <property type="match status" value="1"/>
</dbReference>
<keyword evidence="6" id="KW-1185">Reference proteome</keyword>
<name>A0A7X5LPH2_9ALTE</name>
<reference evidence="5 6" key="1">
    <citation type="submission" date="2020-01" db="EMBL/GenBank/DDBJ databases">
        <authorList>
            <person name="Chen J."/>
            <person name="Zhu S."/>
            <person name="Yang J."/>
        </authorList>
    </citation>
    <scope>NUCLEOTIDE SEQUENCE [LARGE SCALE GENOMIC DNA]</scope>
    <source>
        <strain evidence="5 6">345S023</strain>
    </source>
</reference>
<dbReference type="InterPro" id="IPR001387">
    <property type="entry name" value="Cro/C1-type_HTH"/>
</dbReference>
<dbReference type="CDD" id="cd02209">
    <property type="entry name" value="cupin_XRE_C"/>
    <property type="match status" value="1"/>
</dbReference>
<keyword evidence="3" id="KW-0804">Transcription</keyword>
<evidence type="ECO:0000256" key="2">
    <source>
        <dbReference type="ARBA" id="ARBA00023125"/>
    </source>
</evidence>
<dbReference type="PROSITE" id="PS50943">
    <property type="entry name" value="HTH_CROC1"/>
    <property type="match status" value="1"/>
</dbReference>
<dbReference type="SUPFAM" id="SSF51182">
    <property type="entry name" value="RmlC-like cupins"/>
    <property type="match status" value="1"/>
</dbReference>
<evidence type="ECO:0000256" key="1">
    <source>
        <dbReference type="ARBA" id="ARBA00023015"/>
    </source>
</evidence>
<evidence type="ECO:0000259" key="4">
    <source>
        <dbReference type="PROSITE" id="PS50943"/>
    </source>
</evidence>
<dbReference type="InterPro" id="IPR050807">
    <property type="entry name" value="TransReg_Diox_bact_type"/>
</dbReference>
<sequence length="177" mass="19734">MFAQSIAVHLKTLRKQKTLSLDKVAQLTGVSKAMLGQIERQESSPTIATLWKIATGLEVSFSSFLQNSQEDKASLSKGAIHDPNMQASTLFPFDAQKGFEVFEITLSSFHQQYSTAHLKGVTEHIHVLEGRLAILEGEKWRDVEIGQQCVINADQPHGYQDKAGKTRFIAIIHYPLI</sequence>
<dbReference type="Gene3D" id="2.60.120.10">
    <property type="entry name" value="Jelly Rolls"/>
    <property type="match status" value="1"/>
</dbReference>
<dbReference type="SMART" id="SM00530">
    <property type="entry name" value="HTH_XRE"/>
    <property type="match status" value="1"/>
</dbReference>
<dbReference type="InterPro" id="IPR011051">
    <property type="entry name" value="RmlC_Cupin_sf"/>
</dbReference>
<organism evidence="5 6">
    <name type="scientific">Alteromonas profundi</name>
    <dbReference type="NCBI Taxonomy" id="2696062"/>
    <lineage>
        <taxon>Bacteria</taxon>
        <taxon>Pseudomonadati</taxon>
        <taxon>Pseudomonadota</taxon>
        <taxon>Gammaproteobacteria</taxon>
        <taxon>Alteromonadales</taxon>
        <taxon>Alteromonadaceae</taxon>
        <taxon>Alteromonas/Salinimonas group</taxon>
        <taxon>Alteromonas</taxon>
    </lineage>
</organism>
<dbReference type="InterPro" id="IPR010982">
    <property type="entry name" value="Lambda_DNA-bd_dom_sf"/>
</dbReference>
<dbReference type="AlphaFoldDB" id="A0A7X5LPH2"/>
<comment type="caution">
    <text evidence="5">The sequence shown here is derived from an EMBL/GenBank/DDBJ whole genome shotgun (WGS) entry which is preliminary data.</text>
</comment>
<accession>A0A7X5LPH2</accession>
<evidence type="ECO:0000313" key="5">
    <source>
        <dbReference type="EMBL" id="NDV93058.1"/>
    </source>
</evidence>
<gene>
    <name evidence="5" type="ORF">GTH32_17965</name>
</gene>
<dbReference type="Gene3D" id="1.10.260.40">
    <property type="entry name" value="lambda repressor-like DNA-binding domains"/>
    <property type="match status" value="1"/>
</dbReference>
<dbReference type="EMBL" id="JAAAWN010000036">
    <property type="protein sequence ID" value="NDV93058.1"/>
    <property type="molecule type" value="Genomic_DNA"/>
</dbReference>
<dbReference type="GO" id="GO:0005829">
    <property type="term" value="C:cytosol"/>
    <property type="evidence" value="ECO:0007669"/>
    <property type="project" value="TreeGrafter"/>
</dbReference>
<feature type="domain" description="HTH cro/C1-type" evidence="4">
    <location>
        <begin position="10"/>
        <end position="64"/>
    </location>
</feature>
<dbReference type="Pfam" id="PF01381">
    <property type="entry name" value="HTH_3"/>
    <property type="match status" value="1"/>
</dbReference>
<dbReference type="SUPFAM" id="SSF47413">
    <property type="entry name" value="lambda repressor-like DNA-binding domains"/>
    <property type="match status" value="1"/>
</dbReference>